<feature type="compositionally biased region" description="Basic residues" evidence="1">
    <location>
        <begin position="39"/>
        <end position="55"/>
    </location>
</feature>
<comment type="caution">
    <text evidence="2">The sequence shown here is derived from an EMBL/GenBank/DDBJ whole genome shotgun (WGS) entry which is preliminary data.</text>
</comment>
<feature type="region of interest" description="Disordered" evidence="1">
    <location>
        <begin position="39"/>
        <end position="63"/>
    </location>
</feature>
<keyword evidence="3" id="KW-1185">Reference proteome</keyword>
<evidence type="ECO:0000256" key="1">
    <source>
        <dbReference type="SAM" id="MobiDB-lite"/>
    </source>
</evidence>
<dbReference type="Proteomes" id="UP001499924">
    <property type="component" value="Unassembled WGS sequence"/>
</dbReference>
<organism evidence="2 3">
    <name type="scientific">Blastococcus jejuensis</name>
    <dbReference type="NCBI Taxonomy" id="351224"/>
    <lineage>
        <taxon>Bacteria</taxon>
        <taxon>Bacillati</taxon>
        <taxon>Actinomycetota</taxon>
        <taxon>Actinomycetes</taxon>
        <taxon>Geodermatophilales</taxon>
        <taxon>Geodermatophilaceae</taxon>
        <taxon>Blastococcus</taxon>
    </lineage>
</organism>
<proteinExistence type="predicted"/>
<reference evidence="3" key="1">
    <citation type="journal article" date="2019" name="Int. J. Syst. Evol. Microbiol.">
        <title>The Global Catalogue of Microorganisms (GCM) 10K type strain sequencing project: providing services to taxonomists for standard genome sequencing and annotation.</title>
        <authorList>
            <consortium name="The Broad Institute Genomics Platform"/>
            <consortium name="The Broad Institute Genome Sequencing Center for Infectious Disease"/>
            <person name="Wu L."/>
            <person name="Ma J."/>
        </authorList>
    </citation>
    <scope>NUCLEOTIDE SEQUENCE [LARGE SCALE GENOMIC DNA]</scope>
    <source>
        <strain evidence="3">JCM 15614</strain>
    </source>
</reference>
<evidence type="ECO:0008006" key="4">
    <source>
        <dbReference type="Google" id="ProtNLM"/>
    </source>
</evidence>
<evidence type="ECO:0000313" key="2">
    <source>
        <dbReference type="EMBL" id="GAA3178706.1"/>
    </source>
</evidence>
<dbReference type="EMBL" id="BAAAVV010000010">
    <property type="protein sequence ID" value="GAA3178706.1"/>
    <property type="molecule type" value="Genomic_DNA"/>
</dbReference>
<gene>
    <name evidence="2" type="ORF">GCM10010531_35770</name>
</gene>
<name>A0ABP6PMR0_9ACTN</name>
<protein>
    <recommendedName>
        <fullName evidence="4">Secreted protein</fullName>
    </recommendedName>
</protein>
<evidence type="ECO:0000313" key="3">
    <source>
        <dbReference type="Proteomes" id="UP001499924"/>
    </source>
</evidence>
<sequence>MLVVQIVLAALLFTALLFFADRWASRCAVEDPITIAERRHARRTHRRRTPARPRRVASAAAPAEPVRRPIQVVAADLRRLNRQVALVPSGSTLVRWKALWAAYDGVLVEAAEMLECPHELAEQPAAGNARDIERVRVLAALEAAGLVVHG</sequence>
<accession>A0ABP6PMR0</accession>